<evidence type="ECO:0000313" key="7">
    <source>
        <dbReference type="EMBL" id="OGY46241.1"/>
    </source>
</evidence>
<dbReference type="EMBL" id="MHIE01000006">
    <property type="protein sequence ID" value="OGY46241.1"/>
    <property type="molecule type" value="Genomic_DNA"/>
</dbReference>
<gene>
    <name evidence="7" type="ORF">A2744_04590</name>
</gene>
<dbReference type="AlphaFoldDB" id="A0A1G1Y1Y2"/>
<keyword evidence="3" id="KW-0862">Zinc</keyword>
<dbReference type="Proteomes" id="UP000178240">
    <property type="component" value="Unassembled WGS sequence"/>
</dbReference>
<feature type="compositionally biased region" description="Low complexity" evidence="5">
    <location>
        <begin position="29"/>
        <end position="40"/>
    </location>
</feature>
<feature type="domain" description="Zinc finger DksA/TraR C4-type" evidence="6">
    <location>
        <begin position="86"/>
        <end position="118"/>
    </location>
</feature>
<protein>
    <recommendedName>
        <fullName evidence="6">Zinc finger DksA/TraR C4-type domain-containing protein</fullName>
    </recommendedName>
</protein>
<evidence type="ECO:0000256" key="4">
    <source>
        <dbReference type="PROSITE-ProRule" id="PRU00510"/>
    </source>
</evidence>
<dbReference type="PROSITE" id="PS51128">
    <property type="entry name" value="ZF_DKSA_2"/>
    <property type="match status" value="1"/>
</dbReference>
<keyword evidence="1" id="KW-0479">Metal-binding</keyword>
<evidence type="ECO:0000256" key="5">
    <source>
        <dbReference type="SAM" id="MobiDB-lite"/>
    </source>
</evidence>
<dbReference type="Gene3D" id="1.20.120.910">
    <property type="entry name" value="DksA, coiled-coil domain"/>
    <property type="match status" value="1"/>
</dbReference>
<dbReference type="STRING" id="1797535.A2744_04590"/>
<evidence type="ECO:0000256" key="3">
    <source>
        <dbReference type="ARBA" id="ARBA00022833"/>
    </source>
</evidence>
<sequence>MNKASLAKIQTNLEEEKARIERELATFTNKDSNNKDNYNSQFPEFGNDEDENAAEVADYSDRLSLEHTLEVQLRDVNKALANIKNGKYGICQYCHNEIEEGRLLARPVSSSCVNCKKKLKGEN</sequence>
<proteinExistence type="predicted"/>
<dbReference type="Pfam" id="PF01258">
    <property type="entry name" value="zf-dskA_traR"/>
    <property type="match status" value="1"/>
</dbReference>
<dbReference type="SUPFAM" id="SSF57716">
    <property type="entry name" value="Glucocorticoid receptor-like (DNA-binding domain)"/>
    <property type="match status" value="1"/>
</dbReference>
<evidence type="ECO:0000259" key="6">
    <source>
        <dbReference type="Pfam" id="PF01258"/>
    </source>
</evidence>
<evidence type="ECO:0000256" key="2">
    <source>
        <dbReference type="ARBA" id="ARBA00022771"/>
    </source>
</evidence>
<dbReference type="PANTHER" id="PTHR33823">
    <property type="entry name" value="RNA POLYMERASE-BINDING TRANSCRIPTION FACTOR DKSA-RELATED"/>
    <property type="match status" value="1"/>
</dbReference>
<evidence type="ECO:0000313" key="8">
    <source>
        <dbReference type="Proteomes" id="UP000178240"/>
    </source>
</evidence>
<reference evidence="7 8" key="1">
    <citation type="journal article" date="2016" name="Nat. Commun.">
        <title>Thousands of microbial genomes shed light on interconnected biogeochemical processes in an aquifer system.</title>
        <authorList>
            <person name="Anantharaman K."/>
            <person name="Brown C.T."/>
            <person name="Hug L.A."/>
            <person name="Sharon I."/>
            <person name="Castelle C.J."/>
            <person name="Probst A.J."/>
            <person name="Thomas B.C."/>
            <person name="Singh A."/>
            <person name="Wilkins M.J."/>
            <person name="Karaoz U."/>
            <person name="Brodie E.L."/>
            <person name="Williams K.H."/>
            <person name="Hubbard S.S."/>
            <person name="Banfield J.F."/>
        </authorList>
    </citation>
    <scope>NUCLEOTIDE SEQUENCE [LARGE SCALE GENOMIC DNA]</scope>
</reference>
<comment type="caution">
    <text evidence="7">The sequence shown here is derived from an EMBL/GenBank/DDBJ whole genome shotgun (WGS) entry which is preliminary data.</text>
</comment>
<organism evidence="7 8">
    <name type="scientific">Candidatus Buchananbacteria bacterium RIFCSPHIGHO2_01_FULL_44_11</name>
    <dbReference type="NCBI Taxonomy" id="1797535"/>
    <lineage>
        <taxon>Bacteria</taxon>
        <taxon>Candidatus Buchananiibacteriota</taxon>
    </lineage>
</organism>
<dbReference type="PANTHER" id="PTHR33823:SF4">
    <property type="entry name" value="GENERAL STRESS PROTEIN 16O"/>
    <property type="match status" value="1"/>
</dbReference>
<feature type="region of interest" description="Disordered" evidence="5">
    <location>
        <begin position="26"/>
        <end position="53"/>
    </location>
</feature>
<accession>A0A1G1Y1Y2</accession>
<evidence type="ECO:0000256" key="1">
    <source>
        <dbReference type="ARBA" id="ARBA00022723"/>
    </source>
</evidence>
<dbReference type="InterPro" id="IPR000962">
    <property type="entry name" value="Znf_DskA_TraR"/>
</dbReference>
<dbReference type="GO" id="GO:0008270">
    <property type="term" value="F:zinc ion binding"/>
    <property type="evidence" value="ECO:0007669"/>
    <property type="project" value="UniProtKB-KW"/>
</dbReference>
<feature type="zinc finger region" description="dksA C4-type" evidence="4">
    <location>
        <begin position="91"/>
        <end position="115"/>
    </location>
</feature>
<name>A0A1G1Y1Y2_9BACT</name>
<keyword evidence="2" id="KW-0863">Zinc-finger</keyword>